<gene>
    <name evidence="3" type="ORF">IX84_16015</name>
</gene>
<dbReference type="CDD" id="cd00586">
    <property type="entry name" value="4HBT"/>
    <property type="match status" value="1"/>
</dbReference>
<sequence>MYSHEFKKRVRYGETDQMGYLYYGNYPQYYEIGRVEMLRSLGLTYKAMEEEQGILMPVVSMNIRYVRPAHYDELLTIRTTLRQLPERFITFHMELFNERGKLVNGATVKLCFVDAKSGKTIPAPELLVNQLKPYFEEA</sequence>
<dbReference type="EMBL" id="JPOS01000038">
    <property type="protein sequence ID" value="KGE87161.1"/>
    <property type="molecule type" value="Genomic_DNA"/>
</dbReference>
<accession>A0A098S524</accession>
<dbReference type="AlphaFoldDB" id="A0A098S524"/>
<name>A0A098S524_9BACT</name>
<dbReference type="Proteomes" id="UP000029736">
    <property type="component" value="Unassembled WGS sequence"/>
</dbReference>
<dbReference type="OrthoDB" id="9800856at2"/>
<dbReference type="InterPro" id="IPR050563">
    <property type="entry name" value="4-hydroxybenzoyl-CoA_TE"/>
</dbReference>
<dbReference type="InterPro" id="IPR006684">
    <property type="entry name" value="YbgC/YbaW"/>
</dbReference>
<dbReference type="NCBIfam" id="TIGR00051">
    <property type="entry name" value="YbgC/FadM family acyl-CoA thioesterase"/>
    <property type="match status" value="1"/>
</dbReference>
<proteinExistence type="inferred from homology"/>
<organism evidence="3 4">
    <name type="scientific">Phaeodactylibacter xiamenensis</name>
    <dbReference type="NCBI Taxonomy" id="1524460"/>
    <lineage>
        <taxon>Bacteria</taxon>
        <taxon>Pseudomonadati</taxon>
        <taxon>Bacteroidota</taxon>
        <taxon>Saprospiria</taxon>
        <taxon>Saprospirales</taxon>
        <taxon>Haliscomenobacteraceae</taxon>
        <taxon>Phaeodactylibacter</taxon>
    </lineage>
</organism>
<reference evidence="3 4" key="1">
    <citation type="journal article" date="2014" name="Int. J. Syst. Evol. Microbiol.">
        <title>Phaeodactylibacter xiamenensis gen. nov., sp. nov., a member of the family Saprospiraceae isolated from the marine alga Phaeodactylum tricornutum.</title>
        <authorList>
            <person name="Chen Z.Jr."/>
            <person name="Lei X."/>
            <person name="Lai Q."/>
            <person name="Li Y."/>
            <person name="Zhang B."/>
            <person name="Zhang J."/>
            <person name="Zhang H."/>
            <person name="Yang L."/>
            <person name="Zheng W."/>
            <person name="Tian Y."/>
            <person name="Yu Z."/>
            <person name="Xu H.Jr."/>
            <person name="Zheng T."/>
        </authorList>
    </citation>
    <scope>NUCLEOTIDE SEQUENCE [LARGE SCALE GENOMIC DNA]</scope>
    <source>
        <strain evidence="3 4">KD52</strain>
    </source>
</reference>
<evidence type="ECO:0000256" key="2">
    <source>
        <dbReference type="ARBA" id="ARBA00022801"/>
    </source>
</evidence>
<dbReference type="PANTHER" id="PTHR31793:SF27">
    <property type="entry name" value="NOVEL THIOESTERASE SUPERFAMILY DOMAIN AND SAPOSIN A-TYPE DOMAIN CONTAINING PROTEIN (0610012H03RIK)"/>
    <property type="match status" value="1"/>
</dbReference>
<protein>
    <submittedName>
        <fullName evidence="3">Thioesterase</fullName>
    </submittedName>
</protein>
<dbReference type="RefSeq" id="WP_081968796.1">
    <property type="nucleotide sequence ID" value="NZ_JBKAGJ010000015.1"/>
</dbReference>
<dbReference type="Pfam" id="PF13279">
    <property type="entry name" value="4HBT_2"/>
    <property type="match status" value="1"/>
</dbReference>
<dbReference type="Gene3D" id="3.10.129.10">
    <property type="entry name" value="Hotdog Thioesterase"/>
    <property type="match status" value="1"/>
</dbReference>
<keyword evidence="4" id="KW-1185">Reference proteome</keyword>
<keyword evidence="2" id="KW-0378">Hydrolase</keyword>
<evidence type="ECO:0000313" key="3">
    <source>
        <dbReference type="EMBL" id="KGE87161.1"/>
    </source>
</evidence>
<dbReference type="InterPro" id="IPR029069">
    <property type="entry name" value="HotDog_dom_sf"/>
</dbReference>
<evidence type="ECO:0000313" key="4">
    <source>
        <dbReference type="Proteomes" id="UP000029736"/>
    </source>
</evidence>
<dbReference type="STRING" id="1524460.IX84_16015"/>
<dbReference type="PANTHER" id="PTHR31793">
    <property type="entry name" value="4-HYDROXYBENZOYL-COA THIOESTERASE FAMILY MEMBER"/>
    <property type="match status" value="1"/>
</dbReference>
<comment type="similarity">
    <text evidence="1">Belongs to the 4-hydroxybenzoyl-CoA thioesterase family.</text>
</comment>
<dbReference type="GO" id="GO:0047617">
    <property type="term" value="F:fatty acyl-CoA hydrolase activity"/>
    <property type="evidence" value="ECO:0007669"/>
    <property type="project" value="TreeGrafter"/>
</dbReference>
<dbReference type="PIRSF" id="PIRSF003230">
    <property type="entry name" value="YbgC"/>
    <property type="match status" value="1"/>
</dbReference>
<evidence type="ECO:0000256" key="1">
    <source>
        <dbReference type="ARBA" id="ARBA00005953"/>
    </source>
</evidence>
<comment type="caution">
    <text evidence="3">The sequence shown here is derived from an EMBL/GenBank/DDBJ whole genome shotgun (WGS) entry which is preliminary data.</text>
</comment>
<dbReference type="SUPFAM" id="SSF54637">
    <property type="entry name" value="Thioesterase/thiol ester dehydrase-isomerase"/>
    <property type="match status" value="1"/>
</dbReference>